<dbReference type="GO" id="GO:0006355">
    <property type="term" value="P:regulation of DNA-templated transcription"/>
    <property type="evidence" value="ECO:0007669"/>
    <property type="project" value="InterPro"/>
</dbReference>
<evidence type="ECO:0000256" key="1">
    <source>
        <dbReference type="ARBA" id="ARBA00023015"/>
    </source>
</evidence>
<evidence type="ECO:0000256" key="2">
    <source>
        <dbReference type="ARBA" id="ARBA00023125"/>
    </source>
</evidence>
<name>A0A6B4JQF5_CLOBO</name>
<dbReference type="RefSeq" id="WP_003369592.1">
    <property type="nucleotide sequence ID" value="NZ_JACBBA010000002.1"/>
</dbReference>
<dbReference type="InterPro" id="IPR036388">
    <property type="entry name" value="WH-like_DNA-bd_sf"/>
</dbReference>
<dbReference type="PANTHER" id="PTHR44688:SF16">
    <property type="entry name" value="DNA-BINDING TRANSCRIPTIONAL ACTIVATOR DEVR_DOSR"/>
    <property type="match status" value="1"/>
</dbReference>
<keyword evidence="2" id="KW-0238">DNA-binding</keyword>
<dbReference type="InterPro" id="IPR000792">
    <property type="entry name" value="Tscrpt_reg_LuxR_C"/>
</dbReference>
<protein>
    <submittedName>
        <fullName evidence="4">RNA polymerase subunit sigma-70</fullName>
    </submittedName>
</protein>
<evidence type="ECO:0000313" key="4">
    <source>
        <dbReference type="EMBL" id="NFV26797.1"/>
    </source>
</evidence>
<proteinExistence type="predicted"/>
<organism evidence="4 5">
    <name type="scientific">Clostridium botulinum</name>
    <dbReference type="NCBI Taxonomy" id="1491"/>
    <lineage>
        <taxon>Bacteria</taxon>
        <taxon>Bacillati</taxon>
        <taxon>Bacillota</taxon>
        <taxon>Clostridia</taxon>
        <taxon>Eubacteriales</taxon>
        <taxon>Clostridiaceae</taxon>
        <taxon>Clostridium</taxon>
    </lineage>
</organism>
<evidence type="ECO:0000256" key="3">
    <source>
        <dbReference type="ARBA" id="ARBA00023163"/>
    </source>
</evidence>
<evidence type="ECO:0000313" key="5">
    <source>
        <dbReference type="Proteomes" id="UP000486903"/>
    </source>
</evidence>
<dbReference type="EMBL" id="SXFB01000008">
    <property type="protein sequence ID" value="NFV26797.1"/>
    <property type="molecule type" value="Genomic_DNA"/>
</dbReference>
<dbReference type="PANTHER" id="PTHR44688">
    <property type="entry name" value="DNA-BINDING TRANSCRIPTIONAL ACTIVATOR DEVR_DOSR"/>
    <property type="match status" value="1"/>
</dbReference>
<dbReference type="AlphaFoldDB" id="A0A6B4JQF5"/>
<comment type="caution">
    <text evidence="4">The sequence shown here is derived from an EMBL/GenBank/DDBJ whole genome shotgun (WGS) entry which is preliminary data.</text>
</comment>
<dbReference type="Pfam" id="PF10114">
    <property type="entry name" value="PocR"/>
    <property type="match status" value="1"/>
</dbReference>
<sequence>MDTCHNSQGEKWIKIKGKRKIQSFQDLYADLFNISLGIMSLEGKTLTVWSNSSLFCNYIIKNNSERCKQEKQKIIDYVMKTGKSIKYTCYMKITYFACPIFYGDDLVAICLGGGIYLEEDKDGLDESIVKGIEILETSKLNDIITLLENVFNLIDNEKEITQFKKDKNEKFNEDLFFLENKLTLREMEVVKLINLGMTNKEICMKLNISEKTVKTHVTNILRKLKMKDRLEVVIFCKSNSMKY</sequence>
<dbReference type="PRINTS" id="PR00038">
    <property type="entry name" value="HTHLUXR"/>
</dbReference>
<dbReference type="Pfam" id="PF00196">
    <property type="entry name" value="GerE"/>
    <property type="match status" value="1"/>
</dbReference>
<dbReference type="SUPFAM" id="SSF46894">
    <property type="entry name" value="C-terminal effector domain of the bipartite response regulators"/>
    <property type="match status" value="1"/>
</dbReference>
<dbReference type="GO" id="GO:0003677">
    <property type="term" value="F:DNA binding"/>
    <property type="evidence" value="ECO:0007669"/>
    <property type="project" value="UniProtKB-KW"/>
</dbReference>
<reference evidence="4 5" key="1">
    <citation type="submission" date="2019-04" db="EMBL/GenBank/DDBJ databases">
        <title>Genome sequencing of Clostridium botulinum Groups I-IV and Clostridium butyricum.</title>
        <authorList>
            <person name="Brunt J."/>
            <person name="Van Vliet A.H.M."/>
            <person name="Stringer S.C."/>
            <person name="Carter A.T."/>
            <person name="Peck M.W."/>
        </authorList>
    </citation>
    <scope>NUCLEOTIDE SEQUENCE [LARGE SCALE GENOMIC DNA]</scope>
    <source>
        <strain evidence="4 5">BL81</strain>
    </source>
</reference>
<dbReference type="PROSITE" id="PS50043">
    <property type="entry name" value="HTH_LUXR_2"/>
    <property type="match status" value="1"/>
</dbReference>
<dbReference type="InterPro" id="IPR016032">
    <property type="entry name" value="Sig_transdc_resp-reg_C-effctor"/>
</dbReference>
<dbReference type="Proteomes" id="UP000486903">
    <property type="component" value="Unassembled WGS sequence"/>
</dbReference>
<keyword evidence="1" id="KW-0805">Transcription regulation</keyword>
<keyword evidence="3" id="KW-0804">Transcription</keyword>
<gene>
    <name evidence="4" type="ORF">FDG31_11560</name>
</gene>
<dbReference type="InterPro" id="IPR018771">
    <property type="entry name" value="PocR_dom"/>
</dbReference>
<dbReference type="Gene3D" id="1.10.10.10">
    <property type="entry name" value="Winged helix-like DNA-binding domain superfamily/Winged helix DNA-binding domain"/>
    <property type="match status" value="1"/>
</dbReference>
<dbReference type="SMART" id="SM00421">
    <property type="entry name" value="HTH_LUXR"/>
    <property type="match status" value="1"/>
</dbReference>
<accession>A0A6B4JQF5</accession>
<dbReference type="CDD" id="cd06170">
    <property type="entry name" value="LuxR_C_like"/>
    <property type="match status" value="1"/>
</dbReference>